<reference evidence="3 4" key="1">
    <citation type="submission" date="2019-10" db="EMBL/GenBank/DDBJ databases">
        <authorList>
            <person name="Palmer J.M."/>
        </authorList>
    </citation>
    <scope>NUCLEOTIDE SEQUENCE [LARGE SCALE GENOMIC DNA]</scope>
    <source>
        <strain evidence="3 4">TWF730</strain>
    </source>
</reference>
<dbReference type="Gene3D" id="3.40.50.720">
    <property type="entry name" value="NAD(P)-binding Rossmann-like Domain"/>
    <property type="match status" value="1"/>
</dbReference>
<comment type="caution">
    <text evidence="3">The sequence shown here is derived from an EMBL/GenBank/DDBJ whole genome shotgun (WGS) entry which is preliminary data.</text>
</comment>
<dbReference type="PRINTS" id="PR00080">
    <property type="entry name" value="SDRFAMILY"/>
</dbReference>
<dbReference type="AlphaFoldDB" id="A0AAV9TYE2"/>
<keyword evidence="4" id="KW-1185">Reference proteome</keyword>
<comment type="similarity">
    <text evidence="1">Belongs to the short-chain dehydrogenases/reductases (SDR) family.</text>
</comment>
<name>A0AAV9TYE2_9PEZI</name>
<evidence type="ECO:0000256" key="1">
    <source>
        <dbReference type="ARBA" id="ARBA00006484"/>
    </source>
</evidence>
<evidence type="ECO:0000313" key="4">
    <source>
        <dbReference type="Proteomes" id="UP001373714"/>
    </source>
</evidence>
<evidence type="ECO:0000256" key="2">
    <source>
        <dbReference type="ARBA" id="ARBA00023002"/>
    </source>
</evidence>
<keyword evidence="2" id="KW-0560">Oxidoreductase</keyword>
<dbReference type="Pfam" id="PF13561">
    <property type="entry name" value="adh_short_C2"/>
    <property type="match status" value="1"/>
</dbReference>
<dbReference type="PANTHER" id="PTHR43639:SF1">
    <property type="entry name" value="SHORT-CHAIN DEHYDROGENASE_REDUCTASE FAMILY PROTEIN"/>
    <property type="match status" value="1"/>
</dbReference>
<accession>A0AAV9TYE2</accession>
<dbReference type="PANTHER" id="PTHR43639">
    <property type="entry name" value="OXIDOREDUCTASE, SHORT-CHAIN DEHYDROGENASE/REDUCTASE FAMILY (AFU_ORTHOLOGUE AFUA_5G02870)"/>
    <property type="match status" value="1"/>
</dbReference>
<dbReference type="InterPro" id="IPR036291">
    <property type="entry name" value="NAD(P)-bd_dom_sf"/>
</dbReference>
<dbReference type="EMBL" id="JAVHNS010000018">
    <property type="protein sequence ID" value="KAK6331300.1"/>
    <property type="molecule type" value="Genomic_DNA"/>
</dbReference>
<dbReference type="Proteomes" id="UP001373714">
    <property type="component" value="Unassembled WGS sequence"/>
</dbReference>
<evidence type="ECO:0000313" key="3">
    <source>
        <dbReference type="EMBL" id="KAK6331300.1"/>
    </source>
</evidence>
<sequence>MPDAMNYLITGAARGIGRGLTRHLLSNGHRVFLIDSNLTELTNTSTLLQKSGYNQSNFQISHTDLSDRGSIVLAVSAAKEFFTGRLDVLINNAFPTPHTWSNSASMDSTNVDIMAEWDRKLAVGLTAPFFLSRLCIPLLTSSPSQPGTIINISSTRAHQSELNHEVYSAVKAGLIGLTQSMSVSLGQKYKIRVNAISPGWVHVEDENAAGDAEGRKWEDGLTEQDHEWHSAGRVGKVEDIAKAVEFLVTAGFVTGTEMVVDGGVSKKMVYPE</sequence>
<organism evidence="3 4">
    <name type="scientific">Orbilia blumenaviensis</name>
    <dbReference type="NCBI Taxonomy" id="1796055"/>
    <lineage>
        <taxon>Eukaryota</taxon>
        <taxon>Fungi</taxon>
        <taxon>Dikarya</taxon>
        <taxon>Ascomycota</taxon>
        <taxon>Pezizomycotina</taxon>
        <taxon>Orbiliomycetes</taxon>
        <taxon>Orbiliales</taxon>
        <taxon>Orbiliaceae</taxon>
        <taxon>Orbilia</taxon>
    </lineage>
</organism>
<proteinExistence type="inferred from homology"/>
<dbReference type="SUPFAM" id="SSF51735">
    <property type="entry name" value="NAD(P)-binding Rossmann-fold domains"/>
    <property type="match status" value="1"/>
</dbReference>
<dbReference type="GO" id="GO:0016491">
    <property type="term" value="F:oxidoreductase activity"/>
    <property type="evidence" value="ECO:0007669"/>
    <property type="project" value="UniProtKB-KW"/>
</dbReference>
<gene>
    <name evidence="3" type="ORF">TWF730_004386</name>
</gene>
<dbReference type="InterPro" id="IPR002347">
    <property type="entry name" value="SDR_fam"/>
</dbReference>
<dbReference type="PRINTS" id="PR00081">
    <property type="entry name" value="GDHRDH"/>
</dbReference>
<protein>
    <submittedName>
        <fullName evidence="3">Uncharacterized protein</fullName>
    </submittedName>
</protein>